<feature type="domain" description="VWFA" evidence="2">
    <location>
        <begin position="298"/>
        <end position="450"/>
    </location>
</feature>
<dbReference type="EMBL" id="LBVV01000029">
    <property type="protein sequence ID" value="KKQ93036.1"/>
    <property type="molecule type" value="Genomic_DNA"/>
</dbReference>
<evidence type="ECO:0000313" key="4">
    <source>
        <dbReference type="Proteomes" id="UP000034207"/>
    </source>
</evidence>
<dbReference type="Gene3D" id="3.40.50.410">
    <property type="entry name" value="von Willebrand factor, type A domain"/>
    <property type="match status" value="1"/>
</dbReference>
<reference evidence="3 4" key="1">
    <citation type="journal article" date="2015" name="Nature">
        <title>rRNA introns, odd ribosomes, and small enigmatic genomes across a large radiation of phyla.</title>
        <authorList>
            <person name="Brown C.T."/>
            <person name="Hug L.A."/>
            <person name="Thomas B.C."/>
            <person name="Sharon I."/>
            <person name="Castelle C.J."/>
            <person name="Singh A."/>
            <person name="Wilkins M.J."/>
            <person name="Williams K.H."/>
            <person name="Banfield J.F."/>
        </authorList>
    </citation>
    <scope>NUCLEOTIDE SEQUENCE [LARGE SCALE GENOMIC DNA]</scope>
</reference>
<evidence type="ECO:0000313" key="3">
    <source>
        <dbReference type="EMBL" id="KKQ93036.1"/>
    </source>
</evidence>
<dbReference type="AlphaFoldDB" id="A0A0G0PUN0"/>
<dbReference type="PROSITE" id="PS50234">
    <property type="entry name" value="VWFA"/>
    <property type="match status" value="1"/>
</dbReference>
<name>A0A0G0PUN0_UNCC2</name>
<gene>
    <name evidence="3" type="ORF">UT18_C0029G0013</name>
</gene>
<dbReference type="STRING" id="1618345.UT18_C0029G0013"/>
<feature type="compositionally biased region" description="Basic and acidic residues" evidence="1">
    <location>
        <begin position="179"/>
        <end position="192"/>
    </location>
</feature>
<feature type="region of interest" description="Disordered" evidence="1">
    <location>
        <begin position="178"/>
        <end position="203"/>
    </location>
</feature>
<dbReference type="InterPro" id="IPR002035">
    <property type="entry name" value="VWF_A"/>
</dbReference>
<accession>A0A0G0PUN0</accession>
<dbReference type="CDD" id="cd00198">
    <property type="entry name" value="vWFA"/>
    <property type="match status" value="1"/>
</dbReference>
<protein>
    <recommendedName>
        <fullName evidence="2">VWFA domain-containing protein</fullName>
    </recommendedName>
</protein>
<dbReference type="InterPro" id="IPR036465">
    <property type="entry name" value="vWFA_dom_sf"/>
</dbReference>
<sequence>MSQFTFRTSPPATYIPPSAEEMREVANKVRLGSFSRDLVTDLCNLEAGGKVNPPSFYRDTVRGREENKLPAADSSGNWRLLSGSTTKSRQQALQDRIEKSMRYHTNVCDFLQSLDIQSYPGTTPLEKAMNLLKLLAQKQGGSSGGEGGEPLPLFTENDQSEKVGEELNRLMDEIDNLSDDEKALLDPEDKSGSGKSENGDENLQKMKLAEDFLKGKEIMLQISRNLDKLTRMQVRKSKKQLPDPAGEEIRQRPIAHMGEMSRMTKSEYALPSVYRTYRIVTHASQVRERVTTIEMKQLLYIIIDCSGSMGQGQRIYKAGGILINRLKAVIAGEAELYVRLFDTQLKEEHHASTAAEAKELIKHFTEKNYSGGSTDISGCAKLAQERIEEIISQGSTYRPELVVITDGDDQINVTTKDFVGTKMHAFVVECANKALTDLAVQTGGVGIGNL</sequence>
<evidence type="ECO:0000256" key="1">
    <source>
        <dbReference type="SAM" id="MobiDB-lite"/>
    </source>
</evidence>
<evidence type="ECO:0000259" key="2">
    <source>
        <dbReference type="PROSITE" id="PS50234"/>
    </source>
</evidence>
<comment type="caution">
    <text evidence="3">The sequence shown here is derived from an EMBL/GenBank/DDBJ whole genome shotgun (WGS) entry which is preliminary data.</text>
</comment>
<proteinExistence type="predicted"/>
<dbReference type="Proteomes" id="UP000034207">
    <property type="component" value="Unassembled WGS sequence"/>
</dbReference>
<dbReference type="SUPFAM" id="SSF53300">
    <property type="entry name" value="vWA-like"/>
    <property type="match status" value="1"/>
</dbReference>
<organism evidence="3 4">
    <name type="scientific">candidate division CPR2 bacterium GW2011_GWC2_39_10</name>
    <dbReference type="NCBI Taxonomy" id="1618345"/>
    <lineage>
        <taxon>Bacteria</taxon>
        <taxon>Bacteria division CPR2</taxon>
    </lineage>
</organism>